<feature type="compositionally biased region" description="Polar residues" evidence="5">
    <location>
        <begin position="401"/>
        <end position="426"/>
    </location>
</feature>
<dbReference type="GO" id="GO:0016874">
    <property type="term" value="F:ligase activity"/>
    <property type="evidence" value="ECO:0007669"/>
    <property type="project" value="UniProtKB-KW"/>
</dbReference>
<accession>B6K563</accession>
<feature type="region of interest" description="Disordered" evidence="5">
    <location>
        <begin position="66"/>
        <end position="110"/>
    </location>
</feature>
<dbReference type="eggNOG" id="KOG0800">
    <property type="taxonomic scope" value="Eukaryota"/>
</dbReference>
<gene>
    <name evidence="7" type="ORF">SJAG_03831</name>
</gene>
<dbReference type="VEuPathDB" id="FungiDB:SJAG_03831"/>
<dbReference type="CDD" id="cd16461">
    <property type="entry name" value="RING-H2_EL5-like"/>
    <property type="match status" value="1"/>
</dbReference>
<dbReference type="RefSeq" id="XP_002174960.1">
    <property type="nucleotide sequence ID" value="XM_002174924.2"/>
</dbReference>
<dbReference type="AlphaFoldDB" id="B6K563"/>
<name>B6K563_SCHJY</name>
<keyword evidence="3" id="KW-0862">Zinc</keyword>
<dbReference type="GeneID" id="7050471"/>
<dbReference type="HOGENOM" id="CLU_467810_0_0_1"/>
<feature type="region of interest" description="Disordered" evidence="5">
    <location>
        <begin position="363"/>
        <end position="432"/>
    </location>
</feature>
<feature type="domain" description="RING-type" evidence="6">
    <location>
        <begin position="514"/>
        <end position="557"/>
    </location>
</feature>
<dbReference type="InterPro" id="IPR001841">
    <property type="entry name" value="Znf_RING"/>
</dbReference>
<dbReference type="OMA" id="PRSWAIY"/>
<dbReference type="Gene3D" id="3.30.40.10">
    <property type="entry name" value="Zinc/RING finger domain, C3HC4 (zinc finger)"/>
    <property type="match status" value="1"/>
</dbReference>
<dbReference type="SUPFAM" id="SSF57850">
    <property type="entry name" value="RING/U-box"/>
    <property type="match status" value="1"/>
</dbReference>
<evidence type="ECO:0000259" key="6">
    <source>
        <dbReference type="PROSITE" id="PS50089"/>
    </source>
</evidence>
<feature type="compositionally biased region" description="Low complexity" evidence="5">
    <location>
        <begin position="385"/>
        <end position="400"/>
    </location>
</feature>
<evidence type="ECO:0000256" key="3">
    <source>
        <dbReference type="ARBA" id="ARBA00022833"/>
    </source>
</evidence>
<evidence type="ECO:0000313" key="8">
    <source>
        <dbReference type="Proteomes" id="UP000001744"/>
    </source>
</evidence>
<protein>
    <submittedName>
        <fullName evidence="7">Ubiquitin-protein ligase E3</fullName>
    </submittedName>
</protein>
<dbReference type="STRING" id="402676.B6K563"/>
<feature type="compositionally biased region" description="Low complexity" evidence="5">
    <location>
        <begin position="89"/>
        <end position="104"/>
    </location>
</feature>
<evidence type="ECO:0000256" key="4">
    <source>
        <dbReference type="PROSITE-ProRule" id="PRU00175"/>
    </source>
</evidence>
<dbReference type="PANTHER" id="PTHR45676">
    <property type="entry name" value="RING-H2 FINGER PROTEIN ATL51-RELATED"/>
    <property type="match status" value="1"/>
</dbReference>
<dbReference type="EMBL" id="KE651167">
    <property type="protein sequence ID" value="EEB08667.1"/>
    <property type="molecule type" value="Genomic_DNA"/>
</dbReference>
<keyword evidence="1" id="KW-0479">Metal-binding</keyword>
<evidence type="ECO:0000256" key="2">
    <source>
        <dbReference type="ARBA" id="ARBA00022771"/>
    </source>
</evidence>
<evidence type="ECO:0000256" key="5">
    <source>
        <dbReference type="SAM" id="MobiDB-lite"/>
    </source>
</evidence>
<dbReference type="InterPro" id="IPR011016">
    <property type="entry name" value="Znf_RING-CH"/>
</dbReference>
<reference evidence="7 8" key="1">
    <citation type="journal article" date="2011" name="Science">
        <title>Comparative functional genomics of the fission yeasts.</title>
        <authorList>
            <person name="Rhind N."/>
            <person name="Chen Z."/>
            <person name="Yassour M."/>
            <person name="Thompson D.A."/>
            <person name="Haas B.J."/>
            <person name="Habib N."/>
            <person name="Wapinski I."/>
            <person name="Roy S."/>
            <person name="Lin M.F."/>
            <person name="Heiman D.I."/>
            <person name="Young S.K."/>
            <person name="Furuya K."/>
            <person name="Guo Y."/>
            <person name="Pidoux A."/>
            <person name="Chen H.M."/>
            <person name="Robbertse B."/>
            <person name="Goldberg J.M."/>
            <person name="Aoki K."/>
            <person name="Bayne E.H."/>
            <person name="Berlin A.M."/>
            <person name="Desjardins C.A."/>
            <person name="Dobbs E."/>
            <person name="Dukaj L."/>
            <person name="Fan L."/>
            <person name="FitzGerald M.G."/>
            <person name="French C."/>
            <person name="Gujja S."/>
            <person name="Hansen K."/>
            <person name="Keifenheim D."/>
            <person name="Levin J.Z."/>
            <person name="Mosher R.A."/>
            <person name="Mueller C.A."/>
            <person name="Pfiffner J."/>
            <person name="Priest M."/>
            <person name="Russ C."/>
            <person name="Smialowska A."/>
            <person name="Swoboda P."/>
            <person name="Sykes S.M."/>
            <person name="Vaughn M."/>
            <person name="Vengrova S."/>
            <person name="Yoder R."/>
            <person name="Zeng Q."/>
            <person name="Allshire R."/>
            <person name="Baulcombe D."/>
            <person name="Birren B.W."/>
            <person name="Brown W."/>
            <person name="Ekwall K."/>
            <person name="Kellis M."/>
            <person name="Leatherwood J."/>
            <person name="Levin H."/>
            <person name="Margalit H."/>
            <person name="Martienssen R."/>
            <person name="Nieduszynski C.A."/>
            <person name="Spatafora J.W."/>
            <person name="Friedman N."/>
            <person name="Dalgaard J.Z."/>
            <person name="Baumann P."/>
            <person name="Niki H."/>
            <person name="Regev A."/>
            <person name="Nusbaum C."/>
        </authorList>
    </citation>
    <scope>NUCLEOTIDE SEQUENCE [LARGE SCALE GENOMIC DNA]</scope>
    <source>
        <strain evidence="8">yFS275 / FY16936</strain>
    </source>
</reference>
<dbReference type="OrthoDB" id="8062037at2759"/>
<feature type="compositionally biased region" description="Polar residues" evidence="5">
    <location>
        <begin position="66"/>
        <end position="88"/>
    </location>
</feature>
<dbReference type="PANTHER" id="PTHR45676:SF41">
    <property type="entry name" value="RING-H2 FINGER PROTEIN ATL66"/>
    <property type="match status" value="1"/>
</dbReference>
<dbReference type="SMART" id="SM00184">
    <property type="entry name" value="RING"/>
    <property type="match status" value="1"/>
</dbReference>
<keyword evidence="7" id="KW-0436">Ligase</keyword>
<keyword evidence="2 4" id="KW-0863">Zinc-finger</keyword>
<dbReference type="SMART" id="SM00744">
    <property type="entry name" value="RINGv"/>
    <property type="match status" value="1"/>
</dbReference>
<dbReference type="GO" id="GO:0008270">
    <property type="term" value="F:zinc ion binding"/>
    <property type="evidence" value="ECO:0007669"/>
    <property type="project" value="UniProtKB-KW"/>
</dbReference>
<feature type="compositionally biased region" description="Polar residues" evidence="5">
    <location>
        <begin position="1"/>
        <end position="13"/>
    </location>
</feature>
<organism evidence="7 8">
    <name type="scientific">Schizosaccharomyces japonicus (strain yFS275 / FY16936)</name>
    <name type="common">Fission yeast</name>
    <dbReference type="NCBI Taxonomy" id="402676"/>
    <lineage>
        <taxon>Eukaryota</taxon>
        <taxon>Fungi</taxon>
        <taxon>Dikarya</taxon>
        <taxon>Ascomycota</taxon>
        <taxon>Taphrinomycotina</taxon>
        <taxon>Schizosaccharomycetes</taxon>
        <taxon>Schizosaccharomycetales</taxon>
        <taxon>Schizosaccharomycetaceae</taxon>
        <taxon>Schizosaccharomyces</taxon>
    </lineage>
</organism>
<sequence length="572" mass="63866">MGQYNSIPSSPARSRNESSQREEAAEHDNNIVSGSRVRDRHSNGSRGLWNRILSFQRYFGLSSSSRQTQRYAHSNDNRQPFRSALNHQRSSSMRSLSPRNSRMNTDSTSRRNAHALLSLQSAQQDFEHAERRFRDSIYALYEPDRDLDARRLRHQQQRLQYSSAREPAEVDDHTNPVMGNDSMLPTSSEIQNQTNQGDNAWSRVTSNLFNSTMQENQPERISLQPGENQMAILSRLLSVFASATASTLINSDNNSTNPVNSNNGFSEPSVNLDNAEPGETRFGDESFEQFLLALREGRLIDAMHSDNDTGHGPAAENFDENNPATPLNFFRVFRFDNTRHEEAGQREVPVIIVAVRAVQPTDAEATPSNVNINSTRPSPMEEQSDAQADQQQLPSSSSDENNGAYSSIFPQSSSTGLQGTQPNGSLESDEAAVMSEVTDEGYVSRSWVIYIIGANYPENHPLLSAPSLFTDSPTYEDMLLLNSMLGTVKPSIATQQDMDRAGGVFTVSTSDERCLVCLSEFQNGEECRRLQNCKHFFHRECIDQWLTTSQNSCPLCRMKGVNVAESTTVPTP</sequence>
<keyword evidence="8" id="KW-1185">Reference proteome</keyword>
<feature type="compositionally biased region" description="Basic and acidic residues" evidence="5">
    <location>
        <begin position="14"/>
        <end position="29"/>
    </location>
</feature>
<dbReference type="JaponicusDB" id="SJAG_03831"/>
<dbReference type="InterPro" id="IPR013083">
    <property type="entry name" value="Znf_RING/FYVE/PHD"/>
</dbReference>
<dbReference type="PROSITE" id="PS50089">
    <property type="entry name" value="ZF_RING_2"/>
    <property type="match status" value="1"/>
</dbReference>
<proteinExistence type="predicted"/>
<dbReference type="Pfam" id="PF13639">
    <property type="entry name" value="zf-RING_2"/>
    <property type="match status" value="1"/>
</dbReference>
<evidence type="ECO:0000256" key="1">
    <source>
        <dbReference type="ARBA" id="ARBA00022723"/>
    </source>
</evidence>
<feature type="compositionally biased region" description="Polar residues" evidence="5">
    <location>
        <begin position="366"/>
        <end position="377"/>
    </location>
</feature>
<dbReference type="GO" id="GO:0016567">
    <property type="term" value="P:protein ubiquitination"/>
    <property type="evidence" value="ECO:0007669"/>
    <property type="project" value="UniProtKB-UniPathway"/>
</dbReference>
<dbReference type="Proteomes" id="UP000001744">
    <property type="component" value="Unassembled WGS sequence"/>
</dbReference>
<evidence type="ECO:0000313" key="7">
    <source>
        <dbReference type="EMBL" id="EEB08667.1"/>
    </source>
</evidence>
<dbReference type="UniPathway" id="UPA00143"/>
<feature type="region of interest" description="Disordered" evidence="5">
    <location>
        <begin position="1"/>
        <end position="43"/>
    </location>
</feature>